<protein>
    <submittedName>
        <fullName evidence="1">Uncharacterized protein</fullName>
    </submittedName>
</protein>
<dbReference type="Proteomes" id="UP000249135">
    <property type="component" value="Unassembled WGS sequence"/>
</dbReference>
<accession>A0A2W5QK92</accession>
<evidence type="ECO:0000313" key="2">
    <source>
        <dbReference type="Proteomes" id="UP000249135"/>
    </source>
</evidence>
<dbReference type="AlphaFoldDB" id="A0A2W5QK92"/>
<comment type="caution">
    <text evidence="1">The sequence shown here is derived from an EMBL/GenBank/DDBJ whole genome shotgun (WGS) entry which is preliminary data.</text>
</comment>
<dbReference type="EMBL" id="QFPP01000013">
    <property type="protein sequence ID" value="PZQ77668.1"/>
    <property type="molecule type" value="Genomic_DNA"/>
</dbReference>
<reference evidence="1 2" key="1">
    <citation type="submission" date="2017-08" db="EMBL/GenBank/DDBJ databases">
        <title>Infants hospitalized years apart are colonized by the same room-sourced microbial strains.</title>
        <authorList>
            <person name="Brooks B."/>
            <person name="Olm M.R."/>
            <person name="Firek B.A."/>
            <person name="Baker R."/>
            <person name="Thomas B.C."/>
            <person name="Morowitz M.J."/>
            <person name="Banfield J.F."/>
        </authorList>
    </citation>
    <scope>NUCLEOTIDE SEQUENCE [LARGE SCALE GENOMIC DNA]</scope>
    <source>
        <strain evidence="1">S2_005_003_R2_41</strain>
    </source>
</reference>
<sequence length="92" mass="10191">MGLGELWAYDTAVRIGMANNLAPKDIFLHAGTRQGAANLGFVVQGKRSLSLAEVFARYPELQGSSADDLESFFCVYKRHLTLFRRPAPRSCN</sequence>
<evidence type="ECO:0000313" key="1">
    <source>
        <dbReference type="EMBL" id="PZQ77668.1"/>
    </source>
</evidence>
<gene>
    <name evidence="1" type="ORF">DI563_03040</name>
</gene>
<organism evidence="1 2">
    <name type="scientific">Variovorax paradoxus</name>
    <dbReference type="NCBI Taxonomy" id="34073"/>
    <lineage>
        <taxon>Bacteria</taxon>
        <taxon>Pseudomonadati</taxon>
        <taxon>Pseudomonadota</taxon>
        <taxon>Betaproteobacteria</taxon>
        <taxon>Burkholderiales</taxon>
        <taxon>Comamonadaceae</taxon>
        <taxon>Variovorax</taxon>
    </lineage>
</organism>
<proteinExistence type="predicted"/>
<name>A0A2W5QK92_VARPD</name>